<reference evidence="1" key="1">
    <citation type="journal article" date="2023" name="G3 (Bethesda)">
        <title>Whole genome assembly and annotation of the endangered Caribbean coral Acropora cervicornis.</title>
        <authorList>
            <person name="Selwyn J.D."/>
            <person name="Vollmer S.V."/>
        </authorList>
    </citation>
    <scope>NUCLEOTIDE SEQUENCE</scope>
    <source>
        <strain evidence="1">K2</strain>
    </source>
</reference>
<dbReference type="Proteomes" id="UP001249851">
    <property type="component" value="Unassembled WGS sequence"/>
</dbReference>
<evidence type="ECO:0000313" key="1">
    <source>
        <dbReference type="EMBL" id="KAK2548026.1"/>
    </source>
</evidence>
<comment type="caution">
    <text evidence="1">The sequence shown here is derived from an EMBL/GenBank/DDBJ whole genome shotgun (WGS) entry which is preliminary data.</text>
</comment>
<sequence length="85" mass="9775">MHITWSKRSFHSPFDIVEKENWTNKLRTFSCFRQRKLKGTLIQGQNTSRKNPLLYKTLLSLYGHPNCWILDLCSGAGSAAVACME</sequence>
<accession>A0AAD9US85</accession>
<proteinExistence type="predicted"/>
<dbReference type="SUPFAM" id="SSF53335">
    <property type="entry name" value="S-adenosyl-L-methionine-dependent methyltransferases"/>
    <property type="match status" value="1"/>
</dbReference>
<reference evidence="1" key="2">
    <citation type="journal article" date="2023" name="Science">
        <title>Genomic signatures of disease resistance in endangered staghorn corals.</title>
        <authorList>
            <person name="Vollmer S.V."/>
            <person name="Selwyn J.D."/>
            <person name="Despard B.A."/>
            <person name="Roesel C.L."/>
        </authorList>
    </citation>
    <scope>NUCLEOTIDE SEQUENCE</scope>
    <source>
        <strain evidence="1">K2</strain>
    </source>
</reference>
<evidence type="ECO:0000313" key="2">
    <source>
        <dbReference type="Proteomes" id="UP001249851"/>
    </source>
</evidence>
<protein>
    <submittedName>
        <fullName evidence="1">Uncharacterized protein</fullName>
    </submittedName>
</protein>
<name>A0AAD9US85_ACRCE</name>
<dbReference type="AlphaFoldDB" id="A0AAD9US85"/>
<gene>
    <name evidence="1" type="ORF">P5673_031845</name>
</gene>
<organism evidence="1 2">
    <name type="scientific">Acropora cervicornis</name>
    <name type="common">Staghorn coral</name>
    <dbReference type="NCBI Taxonomy" id="6130"/>
    <lineage>
        <taxon>Eukaryota</taxon>
        <taxon>Metazoa</taxon>
        <taxon>Cnidaria</taxon>
        <taxon>Anthozoa</taxon>
        <taxon>Hexacorallia</taxon>
        <taxon>Scleractinia</taxon>
        <taxon>Astrocoeniina</taxon>
        <taxon>Acroporidae</taxon>
        <taxon>Acropora</taxon>
    </lineage>
</organism>
<keyword evidence="2" id="KW-1185">Reference proteome</keyword>
<dbReference type="EMBL" id="JARQWQ010000158">
    <property type="protein sequence ID" value="KAK2548026.1"/>
    <property type="molecule type" value="Genomic_DNA"/>
</dbReference>
<dbReference type="InterPro" id="IPR029063">
    <property type="entry name" value="SAM-dependent_MTases_sf"/>
</dbReference>